<accession>A0ABT2W985</accession>
<keyword evidence="2" id="KW-1185">Reference proteome</keyword>
<sequence length="41" mass="4760">MFEKGANVGDSESQNYFIEVLQFDAEHLKIDFKKGEILKLK</sequence>
<name>A0ABT2W985_9FLAO</name>
<protein>
    <submittedName>
        <fullName evidence="1">Uncharacterized protein</fullName>
    </submittedName>
</protein>
<reference evidence="2" key="1">
    <citation type="submission" date="2023-07" db="EMBL/GenBank/DDBJ databases">
        <title>Chryseobacterium sp. strain PBS4-4 Genome sequencing and assembly.</title>
        <authorList>
            <person name="Jung Y."/>
        </authorList>
    </citation>
    <scope>NUCLEOTIDE SEQUENCE [LARGE SCALE GENOMIC DNA]</scope>
    <source>
        <strain evidence="2">PBS4-4</strain>
    </source>
</reference>
<comment type="caution">
    <text evidence="1">The sequence shown here is derived from an EMBL/GenBank/DDBJ whole genome shotgun (WGS) entry which is preliminary data.</text>
</comment>
<gene>
    <name evidence="1" type="ORF">NZ698_16405</name>
</gene>
<dbReference type="EMBL" id="JAOTEM010000005">
    <property type="protein sequence ID" value="MCU7618778.1"/>
    <property type="molecule type" value="Genomic_DNA"/>
</dbReference>
<evidence type="ECO:0000313" key="2">
    <source>
        <dbReference type="Proteomes" id="UP001208649"/>
    </source>
</evidence>
<evidence type="ECO:0000313" key="1">
    <source>
        <dbReference type="EMBL" id="MCU7618778.1"/>
    </source>
</evidence>
<dbReference type="RefSeq" id="WP_263004300.1">
    <property type="nucleotide sequence ID" value="NZ_JAOTEM010000005.1"/>
</dbReference>
<dbReference type="Proteomes" id="UP001208649">
    <property type="component" value="Unassembled WGS sequence"/>
</dbReference>
<proteinExistence type="predicted"/>
<organism evidence="1 2">
    <name type="scientific">Chryseobacterium edaphi</name>
    <dbReference type="NCBI Taxonomy" id="2976532"/>
    <lineage>
        <taxon>Bacteria</taxon>
        <taxon>Pseudomonadati</taxon>
        <taxon>Bacteroidota</taxon>
        <taxon>Flavobacteriia</taxon>
        <taxon>Flavobacteriales</taxon>
        <taxon>Weeksellaceae</taxon>
        <taxon>Chryseobacterium group</taxon>
        <taxon>Chryseobacterium</taxon>
    </lineage>
</organism>